<dbReference type="FunFam" id="3.40.50.720:FF:000336">
    <property type="entry name" value="Aldehyde reductase"/>
    <property type="match status" value="1"/>
</dbReference>
<name>A0AAE3R8M7_9BACT</name>
<dbReference type="GO" id="GO:0016616">
    <property type="term" value="F:oxidoreductase activity, acting on the CH-OH group of donors, NAD or NADP as acceptor"/>
    <property type="evidence" value="ECO:0007669"/>
    <property type="project" value="TreeGrafter"/>
</dbReference>
<dbReference type="RefSeq" id="WP_314518420.1">
    <property type="nucleotide sequence ID" value="NZ_JASJOU010000018.1"/>
</dbReference>
<dbReference type="SUPFAM" id="SSF51735">
    <property type="entry name" value="NAD(P)-binding Rossmann-fold domains"/>
    <property type="match status" value="1"/>
</dbReference>
<evidence type="ECO:0000313" key="4">
    <source>
        <dbReference type="EMBL" id="MDJ1505886.1"/>
    </source>
</evidence>
<dbReference type="PANTHER" id="PTHR10366:SF564">
    <property type="entry name" value="STEROL-4-ALPHA-CARBOXYLATE 3-DEHYDROGENASE, DECARBOXYLATING"/>
    <property type="match status" value="1"/>
</dbReference>
<gene>
    <name evidence="4" type="ORF">QNI22_34835</name>
</gene>
<evidence type="ECO:0000259" key="3">
    <source>
        <dbReference type="Pfam" id="PF01370"/>
    </source>
</evidence>
<reference evidence="4" key="1">
    <citation type="submission" date="2023-05" db="EMBL/GenBank/DDBJ databases">
        <authorList>
            <person name="Zhang X."/>
        </authorList>
    </citation>
    <scope>NUCLEOTIDE SEQUENCE</scope>
    <source>
        <strain evidence="4">BD1B2-1</strain>
    </source>
</reference>
<dbReference type="PANTHER" id="PTHR10366">
    <property type="entry name" value="NAD DEPENDENT EPIMERASE/DEHYDRATASE"/>
    <property type="match status" value="1"/>
</dbReference>
<feature type="domain" description="NAD-dependent epimerase/dehydratase" evidence="3">
    <location>
        <begin position="7"/>
        <end position="246"/>
    </location>
</feature>
<dbReference type="Gene3D" id="3.40.50.720">
    <property type="entry name" value="NAD(P)-binding Rossmann-like Domain"/>
    <property type="match status" value="1"/>
</dbReference>
<dbReference type="InterPro" id="IPR036291">
    <property type="entry name" value="NAD(P)-bd_dom_sf"/>
</dbReference>
<keyword evidence="1" id="KW-0560">Oxidoreductase</keyword>
<protein>
    <submittedName>
        <fullName evidence="4">Aldehyde reductase</fullName>
    </submittedName>
</protein>
<sequence>MTTNSKVLLTGITGFVGSHTAIQLLEKGYQVLGTLRDMKKAEAIKRAISKHTRTDNLRFVEADIQDPNIWRQIMADVDYVQHIASPFPKVMPKDENELIVPAKLGNIHILSAAVSNNVKRVVITSSSAAITYGQPIERRKGRFDETNWTDLNRKDDLTPYFKSKTIAEKAAWDFMQHEKSGLELTVVCPGLILGPLLAEDFSASINVVVKALDGSLPAIPQIGWEVVDVRSIAALLILAMEKPQAANQRYIGSAGYLTYSEINKVLQKAYPAKKLPSRKLPNFLVRMLSLFDATIKPVMLDLDTERKMDNSKAIKDLGWKPVKPEESVLSCAESVFQLGLVK</sequence>
<comment type="similarity">
    <text evidence="2">Belongs to the NAD(P)-dependent epimerase/dehydratase family. Dihydroflavonol-4-reductase subfamily.</text>
</comment>
<accession>A0AAE3R8M7</accession>
<dbReference type="Pfam" id="PF01370">
    <property type="entry name" value="Epimerase"/>
    <property type="match status" value="1"/>
</dbReference>
<keyword evidence="5" id="KW-1185">Reference proteome</keyword>
<evidence type="ECO:0000256" key="2">
    <source>
        <dbReference type="ARBA" id="ARBA00023445"/>
    </source>
</evidence>
<dbReference type="EMBL" id="JASJOU010000018">
    <property type="protein sequence ID" value="MDJ1505886.1"/>
    <property type="molecule type" value="Genomic_DNA"/>
</dbReference>
<comment type="caution">
    <text evidence="4">The sequence shown here is derived from an EMBL/GenBank/DDBJ whole genome shotgun (WGS) entry which is preliminary data.</text>
</comment>
<proteinExistence type="inferred from homology"/>
<dbReference type="InterPro" id="IPR001509">
    <property type="entry name" value="Epimerase_deHydtase"/>
</dbReference>
<dbReference type="InterPro" id="IPR050425">
    <property type="entry name" value="NAD(P)_dehydrat-like"/>
</dbReference>
<organism evidence="4 5">
    <name type="scientific">Xanthocytophaga agilis</name>
    <dbReference type="NCBI Taxonomy" id="3048010"/>
    <lineage>
        <taxon>Bacteria</taxon>
        <taxon>Pseudomonadati</taxon>
        <taxon>Bacteroidota</taxon>
        <taxon>Cytophagia</taxon>
        <taxon>Cytophagales</taxon>
        <taxon>Rhodocytophagaceae</taxon>
        <taxon>Xanthocytophaga</taxon>
    </lineage>
</organism>
<evidence type="ECO:0000256" key="1">
    <source>
        <dbReference type="ARBA" id="ARBA00023002"/>
    </source>
</evidence>
<dbReference type="CDD" id="cd05227">
    <property type="entry name" value="AR_SDR_e"/>
    <property type="match status" value="1"/>
</dbReference>
<dbReference type="Proteomes" id="UP001232063">
    <property type="component" value="Unassembled WGS sequence"/>
</dbReference>
<evidence type="ECO:0000313" key="5">
    <source>
        <dbReference type="Proteomes" id="UP001232063"/>
    </source>
</evidence>
<dbReference type="AlphaFoldDB" id="A0AAE3R8M7"/>